<proteinExistence type="predicted"/>
<comment type="caution">
    <text evidence="2">The sequence shown here is derived from an EMBL/GenBank/DDBJ whole genome shotgun (WGS) entry which is preliminary data.</text>
</comment>
<accession>X1MGJ6</accession>
<gene>
    <name evidence="2" type="ORF">S06H3_28722</name>
</gene>
<evidence type="ECO:0000313" key="2">
    <source>
        <dbReference type="EMBL" id="GAI30777.1"/>
    </source>
</evidence>
<feature type="transmembrane region" description="Helical" evidence="1">
    <location>
        <begin position="33"/>
        <end position="57"/>
    </location>
</feature>
<evidence type="ECO:0000256" key="1">
    <source>
        <dbReference type="SAM" id="Phobius"/>
    </source>
</evidence>
<name>X1MGJ6_9ZZZZ</name>
<feature type="non-terminal residue" evidence="2">
    <location>
        <position position="127"/>
    </location>
</feature>
<organism evidence="2">
    <name type="scientific">marine sediment metagenome</name>
    <dbReference type="NCBI Taxonomy" id="412755"/>
    <lineage>
        <taxon>unclassified sequences</taxon>
        <taxon>metagenomes</taxon>
        <taxon>ecological metagenomes</taxon>
    </lineage>
</organism>
<keyword evidence="1" id="KW-0812">Transmembrane</keyword>
<sequence length="127" mass="14130">MIMGVFVAACQAQPVDVSQQVVEYAQANGQRELIFGLNPWLAAVLIAIPVIVISNIFRKVITSIGLRTAYVYYNLISPFTAAHEFAHAIAVKGLRGTVEEIVILPSYYRGPDESGYYIVEELDYRPH</sequence>
<reference evidence="2" key="1">
    <citation type="journal article" date="2014" name="Front. Microbiol.">
        <title>High frequency of phylogenetically diverse reductive dehalogenase-homologous genes in deep subseafloor sedimentary metagenomes.</title>
        <authorList>
            <person name="Kawai M."/>
            <person name="Futagami T."/>
            <person name="Toyoda A."/>
            <person name="Takaki Y."/>
            <person name="Nishi S."/>
            <person name="Hori S."/>
            <person name="Arai W."/>
            <person name="Tsubouchi T."/>
            <person name="Morono Y."/>
            <person name="Uchiyama I."/>
            <person name="Ito T."/>
            <person name="Fujiyama A."/>
            <person name="Inagaki F."/>
            <person name="Takami H."/>
        </authorList>
    </citation>
    <scope>NUCLEOTIDE SEQUENCE</scope>
    <source>
        <strain evidence="2">Expedition CK06-06</strain>
    </source>
</reference>
<dbReference type="EMBL" id="BARV01016780">
    <property type="protein sequence ID" value="GAI30777.1"/>
    <property type="molecule type" value="Genomic_DNA"/>
</dbReference>
<keyword evidence="1" id="KW-0472">Membrane</keyword>
<protein>
    <submittedName>
        <fullName evidence="2">Uncharacterized protein</fullName>
    </submittedName>
</protein>
<dbReference type="AlphaFoldDB" id="X1MGJ6"/>
<keyword evidence="1" id="KW-1133">Transmembrane helix</keyword>